<dbReference type="InterPro" id="IPR047127">
    <property type="entry name" value="MutT-like"/>
</dbReference>
<dbReference type="GO" id="GO:0008413">
    <property type="term" value="F:8-oxo-7,8-dihydroguanosine triphosphate pyrophosphatase activity"/>
    <property type="evidence" value="ECO:0007669"/>
    <property type="project" value="TreeGrafter"/>
</dbReference>
<evidence type="ECO:0000259" key="12">
    <source>
        <dbReference type="PROSITE" id="PS51462"/>
    </source>
</evidence>
<dbReference type="Pfam" id="PF00293">
    <property type="entry name" value="NUDIX"/>
    <property type="match status" value="1"/>
</dbReference>
<dbReference type="PANTHER" id="PTHR47707:SF1">
    <property type="entry name" value="NUDIX HYDROLASE FAMILY PROTEIN"/>
    <property type="match status" value="1"/>
</dbReference>
<dbReference type="PANTHER" id="PTHR47707">
    <property type="entry name" value="8-OXO-DGTP DIPHOSPHATASE"/>
    <property type="match status" value="1"/>
</dbReference>
<dbReference type="GO" id="GO:0035539">
    <property type="term" value="F:8-oxo-7,8-dihydrodeoxyguanosine triphosphate pyrophosphatase activity"/>
    <property type="evidence" value="ECO:0007669"/>
    <property type="project" value="UniProtKB-EC"/>
</dbReference>
<comment type="cofactor">
    <cofactor evidence="1">
        <name>Mg(2+)</name>
        <dbReference type="ChEBI" id="CHEBI:18420"/>
    </cofactor>
</comment>
<comment type="similarity">
    <text evidence="2">Belongs to the Nudix hydrolase family.</text>
</comment>
<comment type="catalytic activity">
    <reaction evidence="10">
        <text>8-oxo-dGTP + H2O = 8-oxo-dGMP + diphosphate + H(+)</text>
        <dbReference type="Rhea" id="RHEA:31575"/>
        <dbReference type="ChEBI" id="CHEBI:15377"/>
        <dbReference type="ChEBI" id="CHEBI:15378"/>
        <dbReference type="ChEBI" id="CHEBI:33019"/>
        <dbReference type="ChEBI" id="CHEBI:63224"/>
        <dbReference type="ChEBI" id="CHEBI:77896"/>
        <dbReference type="EC" id="3.6.1.55"/>
    </reaction>
</comment>
<evidence type="ECO:0000313" key="13">
    <source>
        <dbReference type="EMBL" id="KSU48818.1"/>
    </source>
</evidence>
<keyword evidence="6" id="KW-0227">DNA damage</keyword>
<evidence type="ECO:0000256" key="4">
    <source>
        <dbReference type="ARBA" id="ARBA00022705"/>
    </source>
</evidence>
<dbReference type="GO" id="GO:0006260">
    <property type="term" value="P:DNA replication"/>
    <property type="evidence" value="ECO:0007669"/>
    <property type="project" value="UniProtKB-KW"/>
</dbReference>
<reference evidence="14 16" key="2">
    <citation type="journal article" date="2016" name="Front. Microbiol.">
        <title>Genomic Resource of Rice Seed Associated Bacteria.</title>
        <authorList>
            <person name="Midha S."/>
            <person name="Bansal K."/>
            <person name="Sharma S."/>
            <person name="Kumar N."/>
            <person name="Patil P.P."/>
            <person name="Chaudhry V."/>
            <person name="Patil P.B."/>
        </authorList>
    </citation>
    <scope>NUCLEOTIDE SEQUENCE [LARGE SCALE GENOMIC DNA]</scope>
    <source>
        <strain evidence="14 16">RSA11</strain>
    </source>
</reference>
<dbReference type="OrthoDB" id="9787476at2"/>
<evidence type="ECO:0000256" key="7">
    <source>
        <dbReference type="ARBA" id="ARBA00022801"/>
    </source>
</evidence>
<dbReference type="Proteomes" id="UP000072605">
    <property type="component" value="Unassembled WGS sequence"/>
</dbReference>
<dbReference type="InterPro" id="IPR000086">
    <property type="entry name" value="NUDIX_hydrolase_dom"/>
</dbReference>
<dbReference type="PROSITE" id="PS51462">
    <property type="entry name" value="NUDIX"/>
    <property type="match status" value="1"/>
</dbReference>
<dbReference type="AlphaFoldDB" id="A0A0V8GF48"/>
<dbReference type="SUPFAM" id="SSF55811">
    <property type="entry name" value="Nudix"/>
    <property type="match status" value="1"/>
</dbReference>
<evidence type="ECO:0000256" key="8">
    <source>
        <dbReference type="ARBA" id="ARBA00022842"/>
    </source>
</evidence>
<name>A0A0V8GF48_9BACL</name>
<evidence type="ECO:0000313" key="15">
    <source>
        <dbReference type="Proteomes" id="UP000053797"/>
    </source>
</evidence>
<evidence type="ECO:0000256" key="5">
    <source>
        <dbReference type="ARBA" id="ARBA00022723"/>
    </source>
</evidence>
<proteinExistence type="inferred from homology"/>
<sequence length="135" mass="15324">MTAIVPAVKGIIIHEQRLLIVRRAAADFGGGTWECPGGKIDFGELPLDSLVREIKEETQLTVTPERLLYASSFLTHPDRQIVLLMYVCSTHQTDVQLSVEHDAYLWADETMIRQLIAPNILADFERHDVFSLLHR</sequence>
<keyword evidence="4" id="KW-0235">DNA replication</keyword>
<reference evidence="13 15" key="1">
    <citation type="journal article" date="2015" name="Int. J. Syst. Evol. Microbiol.">
        <title>Exiguobacterium enclense sp. nov., isolated from sediment.</title>
        <authorList>
            <person name="Dastager S.G."/>
            <person name="Mawlankar R."/>
            <person name="Sonalkar V.V."/>
            <person name="Thorat M.N."/>
            <person name="Mual P."/>
            <person name="Verma A."/>
            <person name="Krishnamurthi S."/>
            <person name="Tang S.K."/>
            <person name="Li W.J."/>
        </authorList>
    </citation>
    <scope>NUCLEOTIDE SEQUENCE [LARGE SCALE GENOMIC DNA]</scope>
    <source>
        <strain evidence="13 15">NIO-1109</strain>
    </source>
</reference>
<dbReference type="Proteomes" id="UP000053797">
    <property type="component" value="Unassembled WGS sequence"/>
</dbReference>
<evidence type="ECO:0000313" key="14">
    <source>
        <dbReference type="EMBL" id="KTR27244.1"/>
    </source>
</evidence>
<keyword evidence="7" id="KW-0378">Hydrolase</keyword>
<feature type="domain" description="Nudix hydrolase" evidence="12">
    <location>
        <begin position="3"/>
        <end position="134"/>
    </location>
</feature>
<dbReference type="CDD" id="cd04699">
    <property type="entry name" value="NUDIX_MutT_Nudt1"/>
    <property type="match status" value="1"/>
</dbReference>
<dbReference type="GO" id="GO:0006281">
    <property type="term" value="P:DNA repair"/>
    <property type="evidence" value="ECO:0007669"/>
    <property type="project" value="UniProtKB-KW"/>
</dbReference>
<evidence type="ECO:0000256" key="3">
    <source>
        <dbReference type="ARBA" id="ARBA00022457"/>
    </source>
</evidence>
<accession>A0A0V8GF48</accession>
<dbReference type="Gene3D" id="3.90.79.10">
    <property type="entry name" value="Nucleoside Triphosphate Pyrophosphohydrolase"/>
    <property type="match status" value="1"/>
</dbReference>
<dbReference type="InterPro" id="IPR015797">
    <property type="entry name" value="NUDIX_hydrolase-like_dom_sf"/>
</dbReference>
<dbReference type="EMBL" id="LDQV01000017">
    <property type="protein sequence ID" value="KTR27244.1"/>
    <property type="molecule type" value="Genomic_DNA"/>
</dbReference>
<evidence type="ECO:0000256" key="1">
    <source>
        <dbReference type="ARBA" id="ARBA00001946"/>
    </source>
</evidence>
<evidence type="ECO:0000313" key="16">
    <source>
        <dbReference type="Proteomes" id="UP000072605"/>
    </source>
</evidence>
<dbReference type="EMBL" id="LNQL01000003">
    <property type="protein sequence ID" value="KSU48818.1"/>
    <property type="molecule type" value="Genomic_DNA"/>
</dbReference>
<comment type="caution">
    <text evidence="13">The sequence shown here is derived from an EMBL/GenBank/DDBJ whole genome shotgun (WGS) entry which is preliminary data.</text>
</comment>
<keyword evidence="9" id="KW-0234">DNA repair</keyword>
<gene>
    <name evidence="13" type="ORF">AS033_10845</name>
    <name evidence="14" type="ORF">RSA11_06615</name>
</gene>
<evidence type="ECO:0000256" key="9">
    <source>
        <dbReference type="ARBA" id="ARBA00023204"/>
    </source>
</evidence>
<evidence type="ECO:0000256" key="11">
    <source>
        <dbReference type="ARBA" id="ARBA00038905"/>
    </source>
</evidence>
<dbReference type="GO" id="GO:0044716">
    <property type="term" value="F:8-oxo-GDP phosphatase activity"/>
    <property type="evidence" value="ECO:0007669"/>
    <property type="project" value="TreeGrafter"/>
</dbReference>
<organism evidence="13 15">
    <name type="scientific">Exiguobacterium indicum</name>
    <dbReference type="NCBI Taxonomy" id="296995"/>
    <lineage>
        <taxon>Bacteria</taxon>
        <taxon>Bacillati</taxon>
        <taxon>Bacillota</taxon>
        <taxon>Bacilli</taxon>
        <taxon>Bacillales</taxon>
        <taxon>Bacillales Family XII. Incertae Sedis</taxon>
        <taxon>Exiguobacterium</taxon>
    </lineage>
</organism>
<keyword evidence="8" id="KW-0460">Magnesium</keyword>
<evidence type="ECO:0000256" key="6">
    <source>
        <dbReference type="ARBA" id="ARBA00022763"/>
    </source>
</evidence>
<evidence type="ECO:0000256" key="10">
    <source>
        <dbReference type="ARBA" id="ARBA00035861"/>
    </source>
</evidence>
<protein>
    <recommendedName>
        <fullName evidence="11">8-oxo-dGTP diphosphatase</fullName>
        <ecNumber evidence="11">3.6.1.55</ecNumber>
    </recommendedName>
</protein>
<dbReference type="GO" id="GO:0046872">
    <property type="term" value="F:metal ion binding"/>
    <property type="evidence" value="ECO:0007669"/>
    <property type="project" value="UniProtKB-KW"/>
</dbReference>
<dbReference type="RefSeq" id="WP_035399133.1">
    <property type="nucleotide sequence ID" value="NZ_FMYN01000003.1"/>
</dbReference>
<dbReference type="GO" id="GO:0044715">
    <property type="term" value="F:8-oxo-dGDP phosphatase activity"/>
    <property type="evidence" value="ECO:0007669"/>
    <property type="project" value="TreeGrafter"/>
</dbReference>
<dbReference type="EC" id="3.6.1.55" evidence="11"/>
<evidence type="ECO:0000256" key="2">
    <source>
        <dbReference type="ARBA" id="ARBA00005582"/>
    </source>
</evidence>
<keyword evidence="5" id="KW-0479">Metal-binding</keyword>
<keyword evidence="3" id="KW-0515">Mutator protein</keyword>